<organism evidence="2 3">
    <name type="scientific">Platysternon megacephalum</name>
    <name type="common">big-headed turtle</name>
    <dbReference type="NCBI Taxonomy" id="55544"/>
    <lineage>
        <taxon>Eukaryota</taxon>
        <taxon>Metazoa</taxon>
        <taxon>Chordata</taxon>
        <taxon>Craniata</taxon>
        <taxon>Vertebrata</taxon>
        <taxon>Euteleostomi</taxon>
        <taxon>Archelosauria</taxon>
        <taxon>Testudinata</taxon>
        <taxon>Testudines</taxon>
        <taxon>Cryptodira</taxon>
        <taxon>Durocryptodira</taxon>
        <taxon>Testudinoidea</taxon>
        <taxon>Platysternidae</taxon>
        <taxon>Platysternon</taxon>
    </lineage>
</organism>
<reference evidence="2 3" key="2">
    <citation type="submission" date="2019-04" db="EMBL/GenBank/DDBJ databases">
        <title>The genome sequence of big-headed turtle.</title>
        <authorList>
            <person name="Gong S."/>
        </authorList>
    </citation>
    <scope>NUCLEOTIDE SEQUENCE [LARGE SCALE GENOMIC DNA]</scope>
    <source>
        <strain evidence="2">DO16091913</strain>
        <tissue evidence="2">Muscle</tissue>
    </source>
</reference>
<evidence type="ECO:0000313" key="2">
    <source>
        <dbReference type="EMBL" id="TFJ96960.1"/>
    </source>
</evidence>
<feature type="region of interest" description="Disordered" evidence="1">
    <location>
        <begin position="22"/>
        <end position="102"/>
    </location>
</feature>
<sequence>MGYHGWTGCWGGLSPAWCPPGPTSAPHGAPASHCVQQGTLGGPGHFHSPDQGSSAAPSPRHPAQPGPVPGGLGSTSLGAGSLAGNPRSAETRCAMQPSPLPRTPLPASPLGQPGAELGAISLPAARRGEPCTSSPGVAEEPGYLFRGSAPLPRPWPCTASRAAGTPSAWHMKEILTRFPDYPMPSFV</sequence>
<dbReference type="Proteomes" id="UP000297703">
    <property type="component" value="Unassembled WGS sequence"/>
</dbReference>
<keyword evidence="2" id="KW-0401">Integrin</keyword>
<accession>A0A4D9DI44</accession>
<dbReference type="EMBL" id="QXTE01000551">
    <property type="protein sequence ID" value="TFJ96960.1"/>
    <property type="molecule type" value="Genomic_DNA"/>
</dbReference>
<proteinExistence type="predicted"/>
<name>A0A4D9DI44_9SAUR</name>
<evidence type="ECO:0000256" key="1">
    <source>
        <dbReference type="SAM" id="MobiDB-lite"/>
    </source>
</evidence>
<keyword evidence="3" id="KW-1185">Reference proteome</keyword>
<gene>
    <name evidence="2" type="ORF">DR999_PMT21235</name>
</gene>
<evidence type="ECO:0000313" key="3">
    <source>
        <dbReference type="Proteomes" id="UP000297703"/>
    </source>
</evidence>
<reference evidence="2 3" key="1">
    <citation type="submission" date="2019-04" db="EMBL/GenBank/DDBJ databases">
        <title>Draft genome of the big-headed turtle Platysternon megacephalum.</title>
        <authorList>
            <person name="Gong S."/>
        </authorList>
    </citation>
    <scope>NUCLEOTIDE SEQUENCE [LARGE SCALE GENOMIC DNA]</scope>
    <source>
        <strain evidence="2">DO16091913</strain>
        <tissue evidence="2">Muscle</tissue>
    </source>
</reference>
<protein>
    <submittedName>
        <fullName evidence="2">Integrin alpha-M-like</fullName>
    </submittedName>
</protein>
<feature type="compositionally biased region" description="Low complexity" evidence="1">
    <location>
        <begin position="74"/>
        <end position="84"/>
    </location>
</feature>
<comment type="caution">
    <text evidence="2">The sequence shown here is derived from an EMBL/GenBank/DDBJ whole genome shotgun (WGS) entry which is preliminary data.</text>
</comment>
<dbReference type="GO" id="GO:0007229">
    <property type="term" value="P:integrin-mediated signaling pathway"/>
    <property type="evidence" value="ECO:0007669"/>
    <property type="project" value="UniProtKB-KW"/>
</dbReference>
<feature type="compositionally biased region" description="Pro residues" evidence="1">
    <location>
        <begin position="59"/>
        <end position="68"/>
    </location>
</feature>
<dbReference type="AlphaFoldDB" id="A0A4D9DI44"/>